<protein>
    <submittedName>
        <fullName evidence="1">Uncharacterized protein</fullName>
    </submittedName>
</protein>
<evidence type="ECO:0000313" key="2">
    <source>
        <dbReference type="Proteomes" id="UP000593564"/>
    </source>
</evidence>
<sequence length="124" mass="14109">MASKPGRWCSQGGLQGLFELPENFGSDRSPRHSRKYKESAFFVAKSLRGNFNSSFRCVFHRYSSRARHDIVCTVHLRLVRLDEPRRVSTASLASDFGTLLCFVSICEPGPVFTVFSSRWEEEVS</sequence>
<organism evidence="1 2">
    <name type="scientific">Camellia sinensis</name>
    <name type="common">Tea plant</name>
    <name type="synonym">Thea sinensis</name>
    <dbReference type="NCBI Taxonomy" id="4442"/>
    <lineage>
        <taxon>Eukaryota</taxon>
        <taxon>Viridiplantae</taxon>
        <taxon>Streptophyta</taxon>
        <taxon>Embryophyta</taxon>
        <taxon>Tracheophyta</taxon>
        <taxon>Spermatophyta</taxon>
        <taxon>Magnoliopsida</taxon>
        <taxon>eudicotyledons</taxon>
        <taxon>Gunneridae</taxon>
        <taxon>Pentapetalae</taxon>
        <taxon>asterids</taxon>
        <taxon>Ericales</taxon>
        <taxon>Theaceae</taxon>
        <taxon>Camellia</taxon>
    </lineage>
</organism>
<keyword evidence="2" id="KW-1185">Reference proteome</keyword>
<dbReference type="EMBL" id="JACBKZ010000014">
    <property type="protein sequence ID" value="KAF5932262.1"/>
    <property type="molecule type" value="Genomic_DNA"/>
</dbReference>
<proteinExistence type="predicted"/>
<dbReference type="AlphaFoldDB" id="A0A7J7FVB2"/>
<name>A0A7J7FVB2_CAMSI</name>
<accession>A0A7J7FVB2</accession>
<reference evidence="2" key="1">
    <citation type="journal article" date="2020" name="Nat. Commun.">
        <title>Genome assembly of wild tea tree DASZ reveals pedigree and selection history of tea varieties.</title>
        <authorList>
            <person name="Zhang W."/>
            <person name="Zhang Y."/>
            <person name="Qiu H."/>
            <person name="Guo Y."/>
            <person name="Wan H."/>
            <person name="Zhang X."/>
            <person name="Scossa F."/>
            <person name="Alseekh S."/>
            <person name="Zhang Q."/>
            <person name="Wang P."/>
            <person name="Xu L."/>
            <person name="Schmidt M.H."/>
            <person name="Jia X."/>
            <person name="Li D."/>
            <person name="Zhu A."/>
            <person name="Guo F."/>
            <person name="Chen W."/>
            <person name="Ni D."/>
            <person name="Usadel B."/>
            <person name="Fernie A.R."/>
            <person name="Wen W."/>
        </authorList>
    </citation>
    <scope>NUCLEOTIDE SEQUENCE [LARGE SCALE GENOMIC DNA]</scope>
    <source>
        <strain evidence="2">cv. G240</strain>
    </source>
</reference>
<dbReference type="Proteomes" id="UP000593564">
    <property type="component" value="Unassembled WGS sequence"/>
</dbReference>
<evidence type="ECO:0000313" key="1">
    <source>
        <dbReference type="EMBL" id="KAF5932262.1"/>
    </source>
</evidence>
<gene>
    <name evidence="1" type="ORF">HYC85_028433</name>
</gene>
<comment type="caution">
    <text evidence="1">The sequence shown here is derived from an EMBL/GenBank/DDBJ whole genome shotgun (WGS) entry which is preliminary data.</text>
</comment>
<reference evidence="1 2" key="2">
    <citation type="submission" date="2020-07" db="EMBL/GenBank/DDBJ databases">
        <title>Genome assembly of wild tea tree DASZ reveals pedigree and selection history of tea varieties.</title>
        <authorList>
            <person name="Zhang W."/>
        </authorList>
    </citation>
    <scope>NUCLEOTIDE SEQUENCE [LARGE SCALE GENOMIC DNA]</scope>
    <source>
        <strain evidence="2">cv. G240</strain>
        <tissue evidence="1">Leaf</tissue>
    </source>
</reference>